<keyword evidence="9" id="KW-0807">Transducer</keyword>
<dbReference type="AlphaFoldDB" id="A0A1A9X0V2"/>
<dbReference type="GO" id="GO:0005886">
    <property type="term" value="C:plasma membrane"/>
    <property type="evidence" value="ECO:0007669"/>
    <property type="project" value="UniProtKB-SubCell"/>
</dbReference>
<evidence type="ECO:0000256" key="2">
    <source>
        <dbReference type="ARBA" id="ARBA00022475"/>
    </source>
</evidence>
<proteinExistence type="predicted"/>
<evidence type="ECO:0000256" key="1">
    <source>
        <dbReference type="ARBA" id="ARBA00004651"/>
    </source>
</evidence>
<accession>A0A1A9X0V2</accession>
<comment type="subcellular location">
    <subcellularLocation>
        <location evidence="1">Cell membrane</location>
        <topology evidence="1">Multi-pass membrane protein</topology>
    </subcellularLocation>
</comment>
<dbReference type="PANTHER" id="PTHR21137:SF35">
    <property type="entry name" value="ODORANT RECEPTOR 19A-RELATED"/>
    <property type="match status" value="1"/>
</dbReference>
<organism evidence="11 12">
    <name type="scientific">Glossina brevipalpis</name>
    <dbReference type="NCBI Taxonomy" id="37001"/>
    <lineage>
        <taxon>Eukaryota</taxon>
        <taxon>Metazoa</taxon>
        <taxon>Ecdysozoa</taxon>
        <taxon>Arthropoda</taxon>
        <taxon>Hexapoda</taxon>
        <taxon>Insecta</taxon>
        <taxon>Pterygota</taxon>
        <taxon>Neoptera</taxon>
        <taxon>Endopterygota</taxon>
        <taxon>Diptera</taxon>
        <taxon>Brachycera</taxon>
        <taxon>Muscomorpha</taxon>
        <taxon>Hippoboscoidea</taxon>
        <taxon>Glossinidae</taxon>
        <taxon>Glossina</taxon>
    </lineage>
</organism>
<evidence type="ECO:0000256" key="3">
    <source>
        <dbReference type="ARBA" id="ARBA00022606"/>
    </source>
</evidence>
<feature type="transmembrane region" description="Helical" evidence="10">
    <location>
        <begin position="206"/>
        <end position="229"/>
    </location>
</feature>
<evidence type="ECO:0000256" key="6">
    <source>
        <dbReference type="ARBA" id="ARBA00022989"/>
    </source>
</evidence>
<dbReference type="VEuPathDB" id="VectorBase:GBRI040021"/>
<sequence length="329" mass="37815">MYIGLVYDNDWTVILQCLCSASCGWQGLAKYIFCMLSRTTLIKIVKFIEDTYLQYQEISQNYRDILTKSSKLILTLVKLNGFLYTITSLSVVMVPFIYQLIFGERILIMYFIIPGVDRYSTKGYIIHMVVQFVCVPFAAFGNFAGDLLFVILVLHVPMFKDIIKEKLSEIDQAPPKKRNKLLKNISEWHQRYDLFIEDIGEIYGPVIFVEISLGCIGVCCTLFSIALGWGVWPAGPVYLVFSLLLMYCYCGLGHKIEESNDELLLDIYMECRWYELTVQQQKMLLLMLIKAQSPVTLNVGKIMPLSISTALQLTKAIYSFLMMLINFLD</sequence>
<keyword evidence="6 10" id="KW-1133">Transmembrane helix</keyword>
<evidence type="ECO:0000313" key="11">
    <source>
        <dbReference type="EnsemblMetazoa" id="GBRI040021-PA"/>
    </source>
</evidence>
<dbReference type="GO" id="GO:0007165">
    <property type="term" value="P:signal transduction"/>
    <property type="evidence" value="ECO:0007669"/>
    <property type="project" value="UniProtKB-KW"/>
</dbReference>
<name>A0A1A9X0V2_9MUSC</name>
<evidence type="ECO:0000256" key="9">
    <source>
        <dbReference type="ARBA" id="ARBA00023224"/>
    </source>
</evidence>
<keyword evidence="3" id="KW-0716">Sensory transduction</keyword>
<keyword evidence="4 10" id="KW-0812">Transmembrane</keyword>
<dbReference type="GO" id="GO:0004984">
    <property type="term" value="F:olfactory receptor activity"/>
    <property type="evidence" value="ECO:0007669"/>
    <property type="project" value="InterPro"/>
</dbReference>
<keyword evidence="2" id="KW-1003">Cell membrane</keyword>
<dbReference type="GO" id="GO:0005549">
    <property type="term" value="F:odorant binding"/>
    <property type="evidence" value="ECO:0007669"/>
    <property type="project" value="InterPro"/>
</dbReference>
<keyword evidence="5" id="KW-0552">Olfaction</keyword>
<feature type="transmembrane region" description="Helical" evidence="10">
    <location>
        <begin position="235"/>
        <end position="252"/>
    </location>
</feature>
<dbReference type="Proteomes" id="UP000091820">
    <property type="component" value="Unassembled WGS sequence"/>
</dbReference>
<evidence type="ECO:0000313" key="12">
    <source>
        <dbReference type="Proteomes" id="UP000091820"/>
    </source>
</evidence>
<evidence type="ECO:0000256" key="7">
    <source>
        <dbReference type="ARBA" id="ARBA00023136"/>
    </source>
</evidence>
<reference evidence="11" key="2">
    <citation type="submission" date="2020-05" db="UniProtKB">
        <authorList>
            <consortium name="EnsemblMetazoa"/>
        </authorList>
    </citation>
    <scope>IDENTIFICATION</scope>
    <source>
        <strain evidence="11">IAEA</strain>
    </source>
</reference>
<evidence type="ECO:0000256" key="8">
    <source>
        <dbReference type="ARBA" id="ARBA00023170"/>
    </source>
</evidence>
<feature type="transmembrane region" description="Helical" evidence="10">
    <location>
        <begin position="81"/>
        <end position="101"/>
    </location>
</feature>
<evidence type="ECO:0000256" key="10">
    <source>
        <dbReference type="SAM" id="Phobius"/>
    </source>
</evidence>
<dbReference type="EnsemblMetazoa" id="GBRI040021-RA">
    <property type="protein sequence ID" value="GBRI040021-PA"/>
    <property type="gene ID" value="GBRI040021"/>
</dbReference>
<reference evidence="12" key="1">
    <citation type="submission" date="2014-03" db="EMBL/GenBank/DDBJ databases">
        <authorList>
            <person name="Aksoy S."/>
            <person name="Warren W."/>
            <person name="Wilson R.K."/>
        </authorList>
    </citation>
    <scope>NUCLEOTIDE SEQUENCE [LARGE SCALE GENOMIC DNA]</scope>
    <source>
        <strain evidence="12">IAEA</strain>
    </source>
</reference>
<dbReference type="InterPro" id="IPR004117">
    <property type="entry name" value="7tm6_olfct_rcpt"/>
</dbReference>
<dbReference type="Pfam" id="PF02949">
    <property type="entry name" value="7tm_6"/>
    <property type="match status" value="1"/>
</dbReference>
<keyword evidence="8" id="KW-0675">Receptor</keyword>
<keyword evidence="7 10" id="KW-0472">Membrane</keyword>
<evidence type="ECO:0008006" key="13">
    <source>
        <dbReference type="Google" id="ProtNLM"/>
    </source>
</evidence>
<keyword evidence="12" id="KW-1185">Reference proteome</keyword>
<evidence type="ECO:0000256" key="4">
    <source>
        <dbReference type="ARBA" id="ARBA00022692"/>
    </source>
</evidence>
<feature type="transmembrane region" description="Helical" evidence="10">
    <location>
        <begin position="124"/>
        <end position="154"/>
    </location>
</feature>
<dbReference type="STRING" id="37001.A0A1A9X0V2"/>
<protein>
    <recommendedName>
        <fullName evidence="13">Odorant receptor</fullName>
    </recommendedName>
</protein>
<evidence type="ECO:0000256" key="5">
    <source>
        <dbReference type="ARBA" id="ARBA00022725"/>
    </source>
</evidence>
<dbReference type="PANTHER" id="PTHR21137">
    <property type="entry name" value="ODORANT RECEPTOR"/>
    <property type="match status" value="1"/>
</dbReference>